<evidence type="ECO:0000256" key="1">
    <source>
        <dbReference type="ARBA" id="ARBA00004141"/>
    </source>
</evidence>
<dbReference type="InterPro" id="IPR002293">
    <property type="entry name" value="AA/rel_permease1"/>
</dbReference>
<organism evidence="8 9">
    <name type="scientific">Heterodermia speciosa</name>
    <dbReference type="NCBI Taxonomy" id="116794"/>
    <lineage>
        <taxon>Eukaryota</taxon>
        <taxon>Fungi</taxon>
        <taxon>Dikarya</taxon>
        <taxon>Ascomycota</taxon>
        <taxon>Pezizomycotina</taxon>
        <taxon>Lecanoromycetes</taxon>
        <taxon>OSLEUM clade</taxon>
        <taxon>Lecanoromycetidae</taxon>
        <taxon>Caliciales</taxon>
        <taxon>Physciaceae</taxon>
        <taxon>Heterodermia</taxon>
    </lineage>
</organism>
<protein>
    <recommendedName>
        <fullName evidence="10">Amino acid transporter</fullName>
    </recommendedName>
</protein>
<evidence type="ECO:0000256" key="2">
    <source>
        <dbReference type="ARBA" id="ARBA00022448"/>
    </source>
</evidence>
<feature type="transmembrane region" description="Helical" evidence="7">
    <location>
        <begin position="214"/>
        <end position="233"/>
    </location>
</feature>
<feature type="transmembrane region" description="Helical" evidence="7">
    <location>
        <begin position="150"/>
        <end position="171"/>
    </location>
</feature>
<keyword evidence="9" id="KW-1185">Reference proteome</keyword>
<evidence type="ECO:0000256" key="6">
    <source>
        <dbReference type="SAM" id="MobiDB-lite"/>
    </source>
</evidence>
<evidence type="ECO:0000256" key="5">
    <source>
        <dbReference type="ARBA" id="ARBA00023136"/>
    </source>
</evidence>
<dbReference type="GO" id="GO:0022857">
    <property type="term" value="F:transmembrane transporter activity"/>
    <property type="evidence" value="ECO:0007669"/>
    <property type="project" value="InterPro"/>
</dbReference>
<dbReference type="Proteomes" id="UP000664521">
    <property type="component" value="Unassembled WGS sequence"/>
</dbReference>
<keyword evidence="5 7" id="KW-0472">Membrane</keyword>
<feature type="transmembrane region" description="Helical" evidence="7">
    <location>
        <begin position="58"/>
        <end position="78"/>
    </location>
</feature>
<comment type="caution">
    <text evidence="8">The sequence shown here is derived from an EMBL/GenBank/DDBJ whole genome shotgun (WGS) entry which is preliminary data.</text>
</comment>
<dbReference type="Gene3D" id="1.20.1740.10">
    <property type="entry name" value="Amino acid/polyamine transporter I"/>
    <property type="match status" value="1"/>
</dbReference>
<evidence type="ECO:0000256" key="7">
    <source>
        <dbReference type="SAM" id="Phobius"/>
    </source>
</evidence>
<comment type="subcellular location">
    <subcellularLocation>
        <location evidence="1">Membrane</location>
        <topology evidence="1">Multi-pass membrane protein</topology>
    </subcellularLocation>
</comment>
<reference evidence="8" key="1">
    <citation type="submission" date="2021-03" db="EMBL/GenBank/DDBJ databases">
        <authorList>
            <person name="Tagirdzhanova G."/>
        </authorList>
    </citation>
    <scope>NUCLEOTIDE SEQUENCE</scope>
</reference>
<evidence type="ECO:0008006" key="10">
    <source>
        <dbReference type="Google" id="ProtNLM"/>
    </source>
</evidence>
<dbReference type="PANTHER" id="PTHR45649">
    <property type="entry name" value="AMINO-ACID PERMEASE BAT1"/>
    <property type="match status" value="1"/>
</dbReference>
<sequence>MPDSIELDSKDAPPPIQETSHLGTRDSETLGVDNTSIIYYDQRDMQRMGKKQELHRNFRLLSSIAFTSCVMGTWEILLCANNQGLLIAGPAGVFWSLVWAYIGQLFVVLSIAEMASIAPTAGGQYHWVSEFAPKTCQKTLSYASGWLSTLALQSFLAVNCFLVARIILGMVVLNHETFVPRQWHVTLLIIATVLGLAAFNLFAGKHLAVAETIFAAFHFLAVIPIVVVLLTFTPEKQSAKVVFTYFGDNVAGWSSMSLAVFVGQLSSFLIVLRRWPFNYPNP</sequence>
<evidence type="ECO:0000313" key="9">
    <source>
        <dbReference type="Proteomes" id="UP000664521"/>
    </source>
</evidence>
<dbReference type="Pfam" id="PF13520">
    <property type="entry name" value="AA_permease_2"/>
    <property type="match status" value="1"/>
</dbReference>
<evidence type="ECO:0000313" key="8">
    <source>
        <dbReference type="EMBL" id="CAF9936132.1"/>
    </source>
</evidence>
<feature type="region of interest" description="Disordered" evidence="6">
    <location>
        <begin position="1"/>
        <end position="22"/>
    </location>
</feature>
<keyword evidence="3 7" id="KW-0812">Transmembrane</keyword>
<dbReference type="AlphaFoldDB" id="A0A8H3G3Q0"/>
<dbReference type="OrthoDB" id="3257095at2759"/>
<feature type="transmembrane region" description="Helical" evidence="7">
    <location>
        <begin position="84"/>
        <end position="109"/>
    </location>
</feature>
<dbReference type="EMBL" id="CAJPDS010000089">
    <property type="protein sequence ID" value="CAF9936132.1"/>
    <property type="molecule type" value="Genomic_DNA"/>
</dbReference>
<evidence type="ECO:0000256" key="3">
    <source>
        <dbReference type="ARBA" id="ARBA00022692"/>
    </source>
</evidence>
<proteinExistence type="predicted"/>
<accession>A0A8H3G3Q0</accession>
<keyword evidence="4 7" id="KW-1133">Transmembrane helix</keyword>
<feature type="transmembrane region" description="Helical" evidence="7">
    <location>
        <begin position="183"/>
        <end position="202"/>
    </location>
</feature>
<dbReference type="PANTHER" id="PTHR45649:SF4">
    <property type="entry name" value="TRANSPORTER, PUTATIVE (EUROFUNG)-RELATED"/>
    <property type="match status" value="1"/>
</dbReference>
<keyword evidence="2" id="KW-0813">Transport</keyword>
<evidence type="ECO:0000256" key="4">
    <source>
        <dbReference type="ARBA" id="ARBA00022989"/>
    </source>
</evidence>
<dbReference type="GO" id="GO:0016020">
    <property type="term" value="C:membrane"/>
    <property type="evidence" value="ECO:0007669"/>
    <property type="project" value="UniProtKB-SubCell"/>
</dbReference>
<feature type="transmembrane region" description="Helical" evidence="7">
    <location>
        <begin position="253"/>
        <end position="272"/>
    </location>
</feature>
<name>A0A8H3G3Q0_9LECA</name>
<gene>
    <name evidence="8" type="ORF">HETSPECPRED_010024</name>
</gene>